<dbReference type="InterPro" id="IPR002035">
    <property type="entry name" value="VWF_A"/>
</dbReference>
<gene>
    <name evidence="3" type="ORF">HNR48_001920</name>
</gene>
<dbReference type="InParanoid" id="A0A7X0JUF7"/>
<dbReference type="InterPro" id="IPR033881">
    <property type="entry name" value="vWA_BatA_type"/>
</dbReference>
<feature type="transmembrane region" description="Helical" evidence="1">
    <location>
        <begin position="309"/>
        <end position="330"/>
    </location>
</feature>
<dbReference type="InterPro" id="IPR050768">
    <property type="entry name" value="UPF0353/GerABKA_families"/>
</dbReference>
<keyword evidence="1" id="KW-0472">Membrane</keyword>
<dbReference type="PANTHER" id="PTHR22550:SF18">
    <property type="entry name" value="VWFA DOMAIN-CONTAINING PROTEIN"/>
    <property type="match status" value="1"/>
</dbReference>
<comment type="caution">
    <text evidence="3">The sequence shown here is derived from an EMBL/GenBank/DDBJ whole genome shotgun (WGS) entry which is preliminary data.</text>
</comment>
<dbReference type="PROSITE" id="PS50234">
    <property type="entry name" value="VWFA"/>
    <property type="match status" value="1"/>
</dbReference>
<dbReference type="InterPro" id="IPR036465">
    <property type="entry name" value="vWFA_dom_sf"/>
</dbReference>
<organism evidence="3 4">
    <name type="scientific">Pseudoteredinibacter isoporae</name>
    <dbReference type="NCBI Taxonomy" id="570281"/>
    <lineage>
        <taxon>Bacteria</taxon>
        <taxon>Pseudomonadati</taxon>
        <taxon>Pseudomonadota</taxon>
        <taxon>Gammaproteobacteria</taxon>
        <taxon>Cellvibrionales</taxon>
        <taxon>Cellvibrionaceae</taxon>
        <taxon>Pseudoteredinibacter</taxon>
    </lineage>
</organism>
<dbReference type="RefSeq" id="WP_166844496.1">
    <property type="nucleotide sequence ID" value="NZ_JAAONY010000002.1"/>
</dbReference>
<keyword evidence="4" id="KW-1185">Reference proteome</keyword>
<dbReference type="EMBL" id="JACHHT010000002">
    <property type="protein sequence ID" value="MBB6521635.1"/>
    <property type="molecule type" value="Genomic_DNA"/>
</dbReference>
<evidence type="ECO:0000313" key="3">
    <source>
        <dbReference type="EMBL" id="MBB6521635.1"/>
    </source>
</evidence>
<sequence length="341" mass="37692">MLEFLWPWVFALAPLPFLLRKILPAKQDSSAALKVPFYQQLAQSQESKHTPLWQILLLSIIWLCLLVACARPIWIGDPVELPASGRDLLLAVDISGSMKTADMNIDGEQVPRLWAVKSVVGDFVERRKHDRLGLVLFGTQAYLQAPLTFDRATVKQLLDEAQLGFAGEKTAIGDAIGLAIKRLRERPADSRVLILLTDGANTAGEVAPLQAAELAKQTHVKIYTIGVGADQMTTPGIFGSSFGSRTINPSLDLDEESLQKIAQLTGGRYFRARNPEDLQKIYALLDELEPIEQAEETFRPRKSFTHWPLGIALALIALFLLGNIIVNLFARSNASSTEEVR</sequence>
<dbReference type="Gene3D" id="3.40.50.410">
    <property type="entry name" value="von Willebrand factor, type A domain"/>
    <property type="match status" value="1"/>
</dbReference>
<protein>
    <submittedName>
        <fullName evidence="3">Ca-activated chloride channel family protein</fullName>
    </submittedName>
</protein>
<proteinExistence type="predicted"/>
<reference evidence="3 4" key="1">
    <citation type="submission" date="2020-08" db="EMBL/GenBank/DDBJ databases">
        <title>Genomic Encyclopedia of Type Strains, Phase IV (KMG-IV): sequencing the most valuable type-strain genomes for metagenomic binning, comparative biology and taxonomic classification.</title>
        <authorList>
            <person name="Goeker M."/>
        </authorList>
    </citation>
    <scope>NUCLEOTIDE SEQUENCE [LARGE SCALE GENOMIC DNA]</scope>
    <source>
        <strain evidence="3 4">DSM 22368</strain>
    </source>
</reference>
<accession>A0A7X0JUF7</accession>
<feature type="domain" description="VWFA" evidence="2">
    <location>
        <begin position="87"/>
        <end position="288"/>
    </location>
</feature>
<dbReference type="Proteomes" id="UP000528457">
    <property type="component" value="Unassembled WGS sequence"/>
</dbReference>
<dbReference type="Pfam" id="PF00092">
    <property type="entry name" value="VWA"/>
    <property type="match status" value="1"/>
</dbReference>
<dbReference type="PANTHER" id="PTHR22550">
    <property type="entry name" value="SPORE GERMINATION PROTEIN"/>
    <property type="match status" value="1"/>
</dbReference>
<dbReference type="SUPFAM" id="SSF53300">
    <property type="entry name" value="vWA-like"/>
    <property type="match status" value="1"/>
</dbReference>
<dbReference type="SMART" id="SM00327">
    <property type="entry name" value="VWA"/>
    <property type="match status" value="1"/>
</dbReference>
<keyword evidence="1" id="KW-1133">Transmembrane helix</keyword>
<keyword evidence="1" id="KW-0812">Transmembrane</keyword>
<name>A0A7X0JUF7_9GAMM</name>
<evidence type="ECO:0000259" key="2">
    <source>
        <dbReference type="PROSITE" id="PS50234"/>
    </source>
</evidence>
<evidence type="ECO:0000313" key="4">
    <source>
        <dbReference type="Proteomes" id="UP000528457"/>
    </source>
</evidence>
<evidence type="ECO:0000256" key="1">
    <source>
        <dbReference type="SAM" id="Phobius"/>
    </source>
</evidence>
<dbReference type="AlphaFoldDB" id="A0A7X0JUF7"/>
<dbReference type="CDD" id="cd01467">
    <property type="entry name" value="vWA_BatA_type"/>
    <property type="match status" value="1"/>
</dbReference>